<gene>
    <name evidence="1" type="ORF">NTG6680_2917</name>
</gene>
<dbReference type="RefSeq" id="WP_239797833.1">
    <property type="nucleotide sequence ID" value="NZ_OU912926.1"/>
</dbReference>
<proteinExistence type="predicted"/>
<evidence type="ECO:0000313" key="2">
    <source>
        <dbReference type="Proteomes" id="UP000839052"/>
    </source>
</evidence>
<organism evidence="1 2">
    <name type="scientific">Candidatus Nitrotoga arctica</name>
    <dbReference type="NCBI Taxonomy" id="453162"/>
    <lineage>
        <taxon>Bacteria</taxon>
        <taxon>Pseudomonadati</taxon>
        <taxon>Pseudomonadota</taxon>
        <taxon>Betaproteobacteria</taxon>
        <taxon>Nitrosomonadales</taxon>
        <taxon>Gallionellaceae</taxon>
        <taxon>Candidatus Nitrotoga</taxon>
    </lineage>
</organism>
<reference evidence="1 2" key="1">
    <citation type="submission" date="2021-10" db="EMBL/GenBank/DDBJ databases">
        <authorList>
            <person name="Koch H."/>
        </authorList>
    </citation>
    <scope>NUCLEOTIDE SEQUENCE [LARGE SCALE GENOMIC DNA]</scope>
    <source>
        <strain evidence="1">6680</strain>
    </source>
</reference>
<dbReference type="Proteomes" id="UP000839052">
    <property type="component" value="Chromosome"/>
</dbReference>
<name>A0ABM8Z2X0_9PROT</name>
<dbReference type="SMART" id="SM00671">
    <property type="entry name" value="SEL1"/>
    <property type="match status" value="3"/>
</dbReference>
<accession>A0ABM8Z2X0</accession>
<keyword evidence="2" id="KW-1185">Reference proteome</keyword>
<protein>
    <submittedName>
        <fullName evidence="1">Sel1 protein</fullName>
    </submittedName>
</protein>
<sequence>MKMTQLIKQLLLVYVYLFALNGQAIADSFPDALNAYETGDYSKAFDLFVPLAQQGNVKAQLTLSAMYAIGKGVPQDYEKAVKWYQMAAEKGSQGDTEQKINFSLYSPTNYNIPLKEVAKWYKFVAEQGNALYQYNIGRFYDIGKGVPQDYKEAVKWYRMAAEQGNAQAQSSLAFMYQNGDGVPQDYVRAHMWFNIAAFNEDSTGVQDLNIERRDSIAMKIAASQIAKAQELARKCIAQKFKGC</sequence>
<dbReference type="InterPro" id="IPR050767">
    <property type="entry name" value="Sel1_AlgK"/>
</dbReference>
<dbReference type="PANTHER" id="PTHR11102:SF160">
    <property type="entry name" value="ERAD-ASSOCIATED E3 UBIQUITIN-PROTEIN LIGASE COMPONENT HRD3"/>
    <property type="match status" value="1"/>
</dbReference>
<dbReference type="Gene3D" id="1.25.40.10">
    <property type="entry name" value="Tetratricopeptide repeat domain"/>
    <property type="match status" value="2"/>
</dbReference>
<dbReference type="InterPro" id="IPR006597">
    <property type="entry name" value="Sel1-like"/>
</dbReference>
<dbReference type="SUPFAM" id="SSF81901">
    <property type="entry name" value="HCP-like"/>
    <property type="match status" value="1"/>
</dbReference>
<dbReference type="PANTHER" id="PTHR11102">
    <property type="entry name" value="SEL-1-LIKE PROTEIN"/>
    <property type="match status" value="1"/>
</dbReference>
<evidence type="ECO:0000313" key="1">
    <source>
        <dbReference type="EMBL" id="CAG9934166.1"/>
    </source>
</evidence>
<dbReference type="Pfam" id="PF08238">
    <property type="entry name" value="Sel1"/>
    <property type="match status" value="4"/>
</dbReference>
<dbReference type="EMBL" id="OU912926">
    <property type="protein sequence ID" value="CAG9934166.1"/>
    <property type="molecule type" value="Genomic_DNA"/>
</dbReference>
<dbReference type="InterPro" id="IPR011990">
    <property type="entry name" value="TPR-like_helical_dom_sf"/>
</dbReference>